<evidence type="ECO:0000256" key="2">
    <source>
        <dbReference type="ARBA" id="ARBA00022475"/>
    </source>
</evidence>
<keyword evidence="7 9" id="KW-1133">Transmembrane helix</keyword>
<comment type="subcellular location">
    <subcellularLocation>
        <location evidence="9">Cell membrane</location>
        <topology evidence="9">Multi-pass membrane protein</topology>
    </subcellularLocation>
</comment>
<protein>
    <recommendedName>
        <fullName evidence="9">Lipoprotein signal peptidase</fullName>
        <ecNumber evidence="9">3.4.23.36</ecNumber>
    </recommendedName>
    <alternativeName>
        <fullName evidence="9">Prolipoprotein signal peptidase</fullName>
    </alternativeName>
    <alternativeName>
        <fullName evidence="9">Signal peptidase II</fullName>
        <shortName evidence="9">SPase II</shortName>
    </alternativeName>
</protein>
<feature type="active site" evidence="9">
    <location>
        <position position="118"/>
    </location>
</feature>
<organism evidence="12 13">
    <name type="scientific">Candidatus Aquicultor secundus</name>
    <dbReference type="NCBI Taxonomy" id="1973895"/>
    <lineage>
        <taxon>Bacteria</taxon>
        <taxon>Bacillati</taxon>
        <taxon>Actinomycetota</taxon>
        <taxon>Candidatus Aquicultoria</taxon>
        <taxon>Candidatus Aquicultorales</taxon>
        <taxon>Candidatus Aquicultoraceae</taxon>
        <taxon>Candidatus Aquicultor</taxon>
    </lineage>
</organism>
<dbReference type="Pfam" id="PF01252">
    <property type="entry name" value="Peptidase_A8"/>
    <property type="match status" value="1"/>
</dbReference>
<dbReference type="AlphaFoldDB" id="A0A2M7T5B1"/>
<feature type="transmembrane region" description="Helical" evidence="9">
    <location>
        <begin position="80"/>
        <end position="98"/>
    </location>
</feature>
<keyword evidence="4 9" id="KW-0812">Transmembrane</keyword>
<comment type="similarity">
    <text evidence="1 9 11">Belongs to the peptidase A8 family.</text>
</comment>
<dbReference type="Proteomes" id="UP000230956">
    <property type="component" value="Unassembled WGS sequence"/>
</dbReference>
<gene>
    <name evidence="9 12" type="primary">lspA</name>
    <name evidence="12" type="ORF">COY37_10680</name>
</gene>
<feature type="transmembrane region" description="Helical" evidence="9">
    <location>
        <begin position="110"/>
        <end position="130"/>
    </location>
</feature>
<evidence type="ECO:0000256" key="8">
    <source>
        <dbReference type="ARBA" id="ARBA00023136"/>
    </source>
</evidence>
<dbReference type="EC" id="3.4.23.36" evidence="9"/>
<evidence type="ECO:0000256" key="11">
    <source>
        <dbReference type="RuleBase" id="RU004181"/>
    </source>
</evidence>
<dbReference type="GO" id="GO:0006508">
    <property type="term" value="P:proteolysis"/>
    <property type="evidence" value="ECO:0007669"/>
    <property type="project" value="UniProtKB-KW"/>
</dbReference>
<evidence type="ECO:0000256" key="1">
    <source>
        <dbReference type="ARBA" id="ARBA00006139"/>
    </source>
</evidence>
<keyword evidence="5 9" id="KW-0064">Aspartyl protease</keyword>
<dbReference type="GO" id="GO:0004190">
    <property type="term" value="F:aspartic-type endopeptidase activity"/>
    <property type="evidence" value="ECO:0007669"/>
    <property type="project" value="UniProtKB-UniRule"/>
</dbReference>
<comment type="catalytic activity">
    <reaction evidence="9 10">
        <text>Release of signal peptides from bacterial membrane prolipoproteins. Hydrolyzes -Xaa-Yaa-Zaa-|-(S,diacylglyceryl)Cys-, in which Xaa is hydrophobic (preferably Leu), and Yaa (Ala or Ser) and Zaa (Gly or Ala) have small, neutral side chains.</text>
        <dbReference type="EC" id="3.4.23.36"/>
    </reaction>
</comment>
<comment type="caution">
    <text evidence="12">The sequence shown here is derived from an EMBL/GenBank/DDBJ whole genome shotgun (WGS) entry which is preliminary data.</text>
</comment>
<dbReference type="PRINTS" id="PR00781">
    <property type="entry name" value="LIPOSIGPTASE"/>
</dbReference>
<keyword evidence="3 9" id="KW-0645">Protease</keyword>
<feature type="transmembrane region" description="Helical" evidence="9">
    <location>
        <begin position="51"/>
        <end position="68"/>
    </location>
</feature>
<dbReference type="GO" id="GO:0005886">
    <property type="term" value="C:plasma membrane"/>
    <property type="evidence" value="ECO:0007669"/>
    <property type="project" value="UniProtKB-SubCell"/>
</dbReference>
<evidence type="ECO:0000256" key="10">
    <source>
        <dbReference type="RuleBase" id="RU000594"/>
    </source>
</evidence>
<keyword evidence="8 9" id="KW-0472">Membrane</keyword>
<dbReference type="InterPro" id="IPR001872">
    <property type="entry name" value="Peptidase_A8"/>
</dbReference>
<dbReference type="NCBIfam" id="TIGR00077">
    <property type="entry name" value="lspA"/>
    <property type="match status" value="1"/>
</dbReference>
<evidence type="ECO:0000256" key="5">
    <source>
        <dbReference type="ARBA" id="ARBA00022750"/>
    </source>
</evidence>
<dbReference type="PANTHER" id="PTHR33695">
    <property type="entry name" value="LIPOPROTEIN SIGNAL PEPTIDASE"/>
    <property type="match status" value="1"/>
</dbReference>
<sequence>MLVLIADQGSKALIRYLMPVDTSIALVPGIVHITHVRNPGAAFSLFPDQRLIFLIASIAVIISIVYYYRRAGGVDRMLTIALGLVLGGATGNLIDRVVSGRVTDFIDFRVWPIFNIADSAIDIGVALLIISMFSSARKESAQAKNPEQTPQS</sequence>
<feature type="transmembrane region" description="Helical" evidence="9">
    <location>
        <begin position="12"/>
        <end position="31"/>
    </location>
</feature>
<comment type="pathway">
    <text evidence="9">Protein modification; lipoprotein biosynthesis (signal peptide cleavage).</text>
</comment>
<evidence type="ECO:0000256" key="7">
    <source>
        <dbReference type="ARBA" id="ARBA00022989"/>
    </source>
</evidence>
<dbReference type="PANTHER" id="PTHR33695:SF1">
    <property type="entry name" value="LIPOPROTEIN SIGNAL PEPTIDASE"/>
    <property type="match status" value="1"/>
</dbReference>
<evidence type="ECO:0000256" key="3">
    <source>
        <dbReference type="ARBA" id="ARBA00022670"/>
    </source>
</evidence>
<dbReference type="PROSITE" id="PS00855">
    <property type="entry name" value="SPASE_II"/>
    <property type="match status" value="1"/>
</dbReference>
<evidence type="ECO:0000313" key="13">
    <source>
        <dbReference type="Proteomes" id="UP000230956"/>
    </source>
</evidence>
<reference evidence="13" key="1">
    <citation type="submission" date="2017-09" db="EMBL/GenBank/DDBJ databases">
        <title>Depth-based differentiation of microbial function through sediment-hosted aquifers and enrichment of novel symbionts in the deep terrestrial subsurface.</title>
        <authorList>
            <person name="Probst A.J."/>
            <person name="Ladd B."/>
            <person name="Jarett J.K."/>
            <person name="Geller-Mcgrath D.E."/>
            <person name="Sieber C.M.K."/>
            <person name="Emerson J.B."/>
            <person name="Anantharaman K."/>
            <person name="Thomas B.C."/>
            <person name="Malmstrom R."/>
            <person name="Stieglmeier M."/>
            <person name="Klingl A."/>
            <person name="Woyke T."/>
            <person name="Ryan C.M."/>
            <person name="Banfield J.F."/>
        </authorList>
    </citation>
    <scope>NUCLEOTIDE SEQUENCE [LARGE SCALE GENOMIC DNA]</scope>
</reference>
<dbReference type="EMBL" id="PFNG01000249">
    <property type="protein sequence ID" value="PIZ35263.1"/>
    <property type="molecule type" value="Genomic_DNA"/>
</dbReference>
<evidence type="ECO:0000256" key="6">
    <source>
        <dbReference type="ARBA" id="ARBA00022801"/>
    </source>
</evidence>
<keyword evidence="6 9" id="KW-0378">Hydrolase</keyword>
<comment type="function">
    <text evidence="9 10">This protein specifically catalyzes the removal of signal peptides from prolipoproteins.</text>
</comment>
<dbReference type="HAMAP" id="MF_00161">
    <property type="entry name" value="LspA"/>
    <property type="match status" value="1"/>
</dbReference>
<evidence type="ECO:0000256" key="4">
    <source>
        <dbReference type="ARBA" id="ARBA00022692"/>
    </source>
</evidence>
<dbReference type="UniPathway" id="UPA00665"/>
<feature type="active site" evidence="9">
    <location>
        <position position="104"/>
    </location>
</feature>
<evidence type="ECO:0000256" key="9">
    <source>
        <dbReference type="HAMAP-Rule" id="MF_00161"/>
    </source>
</evidence>
<name>A0A2M7T5B1_9ACTN</name>
<keyword evidence="2 9" id="KW-1003">Cell membrane</keyword>
<proteinExistence type="inferred from homology"/>
<evidence type="ECO:0000313" key="12">
    <source>
        <dbReference type="EMBL" id="PIZ35263.1"/>
    </source>
</evidence>
<accession>A0A2M7T5B1</accession>